<evidence type="ECO:0000313" key="2">
    <source>
        <dbReference type="EMBL" id="OTG26346.1"/>
    </source>
</evidence>
<feature type="signal peptide" evidence="1">
    <location>
        <begin position="1"/>
        <end position="18"/>
    </location>
</feature>
<name>A0A251UU07_HELAN</name>
<dbReference type="AlphaFoldDB" id="A0A251UU07"/>
<dbReference type="Proteomes" id="UP000215914">
    <property type="component" value="Chromosome 5"/>
</dbReference>
<evidence type="ECO:0000256" key="1">
    <source>
        <dbReference type="SAM" id="SignalP"/>
    </source>
</evidence>
<keyword evidence="1" id="KW-0732">Signal</keyword>
<sequence>MWVPLMLSFFLWEKEGAGEKNGQRSERMEDGSRPRCRWWMVLVSEDGWVGNHRKPRRRR</sequence>
<dbReference type="EMBL" id="CM007894">
    <property type="protein sequence ID" value="OTG26346.1"/>
    <property type="molecule type" value="Genomic_DNA"/>
</dbReference>
<keyword evidence="3" id="KW-1185">Reference proteome</keyword>
<organism evidence="2 3">
    <name type="scientific">Helianthus annuus</name>
    <name type="common">Common sunflower</name>
    <dbReference type="NCBI Taxonomy" id="4232"/>
    <lineage>
        <taxon>Eukaryota</taxon>
        <taxon>Viridiplantae</taxon>
        <taxon>Streptophyta</taxon>
        <taxon>Embryophyta</taxon>
        <taxon>Tracheophyta</taxon>
        <taxon>Spermatophyta</taxon>
        <taxon>Magnoliopsida</taxon>
        <taxon>eudicotyledons</taxon>
        <taxon>Gunneridae</taxon>
        <taxon>Pentapetalae</taxon>
        <taxon>asterids</taxon>
        <taxon>campanulids</taxon>
        <taxon>Asterales</taxon>
        <taxon>Asteraceae</taxon>
        <taxon>Asteroideae</taxon>
        <taxon>Heliantheae alliance</taxon>
        <taxon>Heliantheae</taxon>
        <taxon>Helianthus</taxon>
    </lineage>
</organism>
<reference evidence="3" key="1">
    <citation type="journal article" date="2017" name="Nature">
        <title>The sunflower genome provides insights into oil metabolism, flowering and Asterid evolution.</title>
        <authorList>
            <person name="Badouin H."/>
            <person name="Gouzy J."/>
            <person name="Grassa C.J."/>
            <person name="Murat F."/>
            <person name="Staton S.E."/>
            <person name="Cottret L."/>
            <person name="Lelandais-Briere C."/>
            <person name="Owens G.L."/>
            <person name="Carrere S."/>
            <person name="Mayjonade B."/>
            <person name="Legrand L."/>
            <person name="Gill N."/>
            <person name="Kane N.C."/>
            <person name="Bowers J.E."/>
            <person name="Hubner S."/>
            <person name="Bellec A."/>
            <person name="Berard A."/>
            <person name="Berges H."/>
            <person name="Blanchet N."/>
            <person name="Boniface M.C."/>
            <person name="Brunel D."/>
            <person name="Catrice O."/>
            <person name="Chaidir N."/>
            <person name="Claudel C."/>
            <person name="Donnadieu C."/>
            <person name="Faraut T."/>
            <person name="Fievet G."/>
            <person name="Helmstetter N."/>
            <person name="King M."/>
            <person name="Knapp S.J."/>
            <person name="Lai Z."/>
            <person name="Le Paslier M.C."/>
            <person name="Lippi Y."/>
            <person name="Lorenzon L."/>
            <person name="Mandel J.R."/>
            <person name="Marage G."/>
            <person name="Marchand G."/>
            <person name="Marquand E."/>
            <person name="Bret-Mestries E."/>
            <person name="Morien E."/>
            <person name="Nambeesan S."/>
            <person name="Nguyen T."/>
            <person name="Pegot-Espagnet P."/>
            <person name="Pouilly N."/>
            <person name="Raftis F."/>
            <person name="Sallet E."/>
            <person name="Schiex T."/>
            <person name="Thomas J."/>
            <person name="Vandecasteele C."/>
            <person name="Vares D."/>
            <person name="Vear F."/>
            <person name="Vautrin S."/>
            <person name="Crespi M."/>
            <person name="Mangin B."/>
            <person name="Burke J.M."/>
            <person name="Salse J."/>
            <person name="Munos S."/>
            <person name="Vincourt P."/>
            <person name="Rieseberg L.H."/>
            <person name="Langlade N.B."/>
        </authorList>
    </citation>
    <scope>NUCLEOTIDE SEQUENCE [LARGE SCALE GENOMIC DNA]</scope>
    <source>
        <strain evidence="3">cv. SF193</strain>
    </source>
</reference>
<dbReference type="InParanoid" id="A0A251UU07"/>
<protein>
    <submittedName>
        <fullName evidence="2">Uncharacterized protein</fullName>
    </submittedName>
</protein>
<feature type="chain" id="PRO_5012535619" evidence="1">
    <location>
        <begin position="19"/>
        <end position="59"/>
    </location>
</feature>
<evidence type="ECO:0000313" key="3">
    <source>
        <dbReference type="Proteomes" id="UP000215914"/>
    </source>
</evidence>
<accession>A0A251UU07</accession>
<proteinExistence type="predicted"/>
<gene>
    <name evidence="2" type="ORF">HannXRQ_Chr05g0157631</name>
</gene>